<keyword evidence="3" id="KW-0732">Signal</keyword>
<evidence type="ECO:0000256" key="6">
    <source>
        <dbReference type="ARBA" id="ARBA00023274"/>
    </source>
</evidence>
<dbReference type="Proteomes" id="UP001151699">
    <property type="component" value="Unassembled WGS sequence"/>
</dbReference>
<keyword evidence="5" id="KW-0325">Glycoprotein</keyword>
<dbReference type="CDD" id="cd05833">
    <property type="entry name" value="Ribosomal_P2"/>
    <property type="match status" value="1"/>
</dbReference>
<dbReference type="InterPro" id="IPR041792">
    <property type="entry name" value="MPP_PAP"/>
</dbReference>
<dbReference type="PANTHER" id="PTHR45867">
    <property type="entry name" value="PURPLE ACID PHOSPHATASE"/>
    <property type="match status" value="1"/>
</dbReference>
<keyword evidence="6" id="KW-0687">Ribonucleoprotein</keyword>
<dbReference type="CDD" id="cd00839">
    <property type="entry name" value="MPP_PAPs"/>
    <property type="match status" value="1"/>
</dbReference>
<dbReference type="Pfam" id="PF00428">
    <property type="entry name" value="Ribosomal_60s"/>
    <property type="match status" value="1"/>
</dbReference>
<dbReference type="InterPro" id="IPR004843">
    <property type="entry name" value="Calcineurin-like_PHP"/>
</dbReference>
<feature type="domain" description="Calcineurin-like phosphoesterase" evidence="9">
    <location>
        <begin position="224"/>
        <end position="429"/>
    </location>
</feature>
<dbReference type="InterPro" id="IPR008963">
    <property type="entry name" value="Purple_acid_Pase-like_N"/>
</dbReference>
<keyword evidence="4" id="KW-0689">Ribosomal protein</keyword>
<dbReference type="EC" id="3.1.3.2" evidence="7"/>
<evidence type="ECO:0000259" key="11">
    <source>
        <dbReference type="Pfam" id="PF16656"/>
    </source>
</evidence>
<dbReference type="Pfam" id="PF14008">
    <property type="entry name" value="Metallophos_C"/>
    <property type="match status" value="1"/>
</dbReference>
<comment type="catalytic activity">
    <reaction evidence="7">
        <text>a phosphate monoester + H2O = an alcohol + phosphate</text>
        <dbReference type="Rhea" id="RHEA:15017"/>
        <dbReference type="ChEBI" id="CHEBI:15377"/>
        <dbReference type="ChEBI" id="CHEBI:30879"/>
        <dbReference type="ChEBI" id="CHEBI:43474"/>
        <dbReference type="ChEBI" id="CHEBI:67140"/>
        <dbReference type="EC" id="3.1.3.2"/>
    </reaction>
</comment>
<dbReference type="InterPro" id="IPR038716">
    <property type="entry name" value="P1/P2_N_sf"/>
</dbReference>
<gene>
    <name evidence="12" type="primary">acp7</name>
    <name evidence="12" type="ORF">Bhyg_16067</name>
</gene>
<feature type="region of interest" description="Disordered" evidence="8">
    <location>
        <begin position="78"/>
        <end position="107"/>
    </location>
</feature>
<dbReference type="HAMAP" id="MF_01478">
    <property type="entry name" value="Ribosomal_L12_arch"/>
    <property type="match status" value="1"/>
</dbReference>
<comment type="function">
    <text evidence="1">Plays an important role in the elongation step of protein synthesis.</text>
</comment>
<dbReference type="Pfam" id="PF16656">
    <property type="entry name" value="Pur_ac_phosph_N"/>
    <property type="match status" value="1"/>
</dbReference>
<feature type="domain" description="Purple acid phosphatase N-terminal" evidence="11">
    <location>
        <begin position="123"/>
        <end position="214"/>
    </location>
</feature>
<dbReference type="Gene3D" id="1.10.10.1410">
    <property type="match status" value="1"/>
</dbReference>
<dbReference type="EMBL" id="WJQU01002750">
    <property type="protein sequence ID" value="KAJ6630900.1"/>
    <property type="molecule type" value="Genomic_DNA"/>
</dbReference>
<dbReference type="FunFam" id="1.10.10.1410:FF:000002">
    <property type="entry name" value="60S acidic ribosomal protein P2"/>
    <property type="match status" value="1"/>
</dbReference>
<evidence type="ECO:0000256" key="3">
    <source>
        <dbReference type="ARBA" id="ARBA00022729"/>
    </source>
</evidence>
<dbReference type="GO" id="GO:0046872">
    <property type="term" value="F:metal ion binding"/>
    <property type="evidence" value="ECO:0007669"/>
    <property type="project" value="InterPro"/>
</dbReference>
<dbReference type="OrthoDB" id="45007at2759"/>
<dbReference type="GO" id="GO:0003735">
    <property type="term" value="F:structural constituent of ribosome"/>
    <property type="evidence" value="ECO:0007669"/>
    <property type="project" value="InterPro"/>
</dbReference>
<evidence type="ECO:0000256" key="4">
    <source>
        <dbReference type="ARBA" id="ARBA00022980"/>
    </source>
</evidence>
<dbReference type="InterPro" id="IPR015914">
    <property type="entry name" value="PAPs_N"/>
</dbReference>
<comment type="caution">
    <text evidence="12">The sequence shown here is derived from an EMBL/GenBank/DDBJ whole genome shotgun (WGS) entry which is preliminary data.</text>
</comment>
<dbReference type="Pfam" id="PF00149">
    <property type="entry name" value="Metallophos"/>
    <property type="match status" value="1"/>
</dbReference>
<feature type="non-terminal residue" evidence="12">
    <location>
        <position position="1"/>
    </location>
</feature>
<dbReference type="Gene3D" id="3.60.21.10">
    <property type="match status" value="1"/>
</dbReference>
<dbReference type="Gene3D" id="2.60.40.380">
    <property type="entry name" value="Purple acid phosphatase-like, N-terminal"/>
    <property type="match status" value="1"/>
</dbReference>
<feature type="compositionally biased region" description="Basic and acidic residues" evidence="8">
    <location>
        <begin position="83"/>
        <end position="97"/>
    </location>
</feature>
<reference evidence="12" key="1">
    <citation type="submission" date="2022-07" db="EMBL/GenBank/DDBJ databases">
        <authorList>
            <person name="Trinca V."/>
            <person name="Uliana J.V.C."/>
            <person name="Torres T.T."/>
            <person name="Ward R.J."/>
            <person name="Monesi N."/>
        </authorList>
    </citation>
    <scope>NUCLEOTIDE SEQUENCE</scope>
    <source>
        <strain evidence="12">HSMRA1968</strain>
        <tissue evidence="12">Whole embryos</tissue>
    </source>
</reference>
<dbReference type="SUPFAM" id="SSF49363">
    <property type="entry name" value="Purple acid phosphatase, N-terminal domain"/>
    <property type="match status" value="1"/>
</dbReference>
<evidence type="ECO:0000259" key="10">
    <source>
        <dbReference type="Pfam" id="PF14008"/>
    </source>
</evidence>
<dbReference type="InterPro" id="IPR027534">
    <property type="entry name" value="Ribosomal_P1/P2"/>
</dbReference>
<name>A0A9Q0RUN2_9DIPT</name>
<dbReference type="GO" id="GO:0022625">
    <property type="term" value="C:cytosolic large ribosomal subunit"/>
    <property type="evidence" value="ECO:0007669"/>
    <property type="project" value="InterPro"/>
</dbReference>
<dbReference type="InterPro" id="IPR044076">
    <property type="entry name" value="Ribosomal_P2"/>
</dbReference>
<proteinExistence type="inferred from homology"/>
<evidence type="ECO:0000256" key="5">
    <source>
        <dbReference type="ARBA" id="ARBA00023180"/>
    </source>
</evidence>
<comment type="similarity">
    <text evidence="7">Belongs to the metallophosphoesterase superfamily. Purple acid phosphatase family.</text>
</comment>
<dbReference type="InterPro" id="IPR025733">
    <property type="entry name" value="PAPs_C"/>
</dbReference>
<accession>A0A9Q0RUN2</accession>
<protein>
    <recommendedName>
        <fullName evidence="7">Purple acid phosphatase</fullName>
        <ecNumber evidence="7">3.1.3.2</ecNumber>
    </recommendedName>
</protein>
<dbReference type="SUPFAM" id="SSF56300">
    <property type="entry name" value="Metallo-dependent phosphatases"/>
    <property type="match status" value="1"/>
</dbReference>
<evidence type="ECO:0000256" key="8">
    <source>
        <dbReference type="SAM" id="MobiDB-lite"/>
    </source>
</evidence>
<keyword evidence="13" id="KW-1185">Reference proteome</keyword>
<sequence>MRYVAAYLLAVLGGKESPAAGDIEKILSSVGIEVDSARLSQVVAQLKGKSIDDLIKEGREKLSSMPVGGGAVAASAAAPAAAAEEKKTEKKEEKKEESESEDDDMGFVSVFPTTNGKVFDYQPQQVHLAFGDNVSEIVVTWSTMDDSTESVVEYGINGYALTARGSSKKFVDGGPAQHSQYIHKVTLSDLMPNAKYVYHCGGKLGWSPEFWFVTTSNETTAPIHVALFGDMGNENAQSLARLQEDTQRRMYDAVIHVGDFAYDMNSENALVGDQFMRQIESLAAYVPYMVCAGNHEEKYNFSNYRARFNMPGNTDSLMYSFNMGPVHFIGISTELYYFMNYGLKPLVNQYEWLEQDLIEATKPENRKLRPWIITFGHRPMYCSNDNDNDCTHSQTLIRVGLPFTHFFGLEELFYKYGVDVEIWAHEHSYERLWPIYDYKVYNGSHDAPYTNPNAPVHLVTGSAGCKEGREPFIRKIPEWSAFHSQDYGYTRMKAFNTTHLYFEQISDDKDGAIIDSFWIIKDKHGEYTHASQQN</sequence>
<evidence type="ECO:0000313" key="12">
    <source>
        <dbReference type="EMBL" id="KAJ6630900.1"/>
    </source>
</evidence>
<evidence type="ECO:0000256" key="2">
    <source>
        <dbReference type="ARBA" id="ARBA00005436"/>
    </source>
</evidence>
<evidence type="ECO:0000313" key="13">
    <source>
        <dbReference type="Proteomes" id="UP001151699"/>
    </source>
</evidence>
<evidence type="ECO:0000256" key="1">
    <source>
        <dbReference type="ARBA" id="ARBA00003362"/>
    </source>
</evidence>
<comment type="similarity">
    <text evidence="2">Belongs to the eukaryotic ribosomal protein P1/P2 family.</text>
</comment>
<dbReference type="PANTHER" id="PTHR45867:SF3">
    <property type="entry name" value="ACID PHOSPHATASE TYPE 7"/>
    <property type="match status" value="1"/>
</dbReference>
<keyword evidence="7" id="KW-0378">Hydrolase</keyword>
<dbReference type="AlphaFoldDB" id="A0A9Q0RUN2"/>
<dbReference type="GO" id="GO:0002182">
    <property type="term" value="P:cytoplasmic translational elongation"/>
    <property type="evidence" value="ECO:0007669"/>
    <property type="project" value="InterPro"/>
</dbReference>
<dbReference type="InterPro" id="IPR029052">
    <property type="entry name" value="Metallo-depent_PP-like"/>
</dbReference>
<feature type="domain" description="Purple acid phosphatase C-terminal" evidence="10">
    <location>
        <begin position="454"/>
        <end position="516"/>
    </location>
</feature>
<evidence type="ECO:0000256" key="7">
    <source>
        <dbReference type="RuleBase" id="RU361203"/>
    </source>
</evidence>
<organism evidence="12 13">
    <name type="scientific">Pseudolycoriella hygida</name>
    <dbReference type="NCBI Taxonomy" id="35572"/>
    <lineage>
        <taxon>Eukaryota</taxon>
        <taxon>Metazoa</taxon>
        <taxon>Ecdysozoa</taxon>
        <taxon>Arthropoda</taxon>
        <taxon>Hexapoda</taxon>
        <taxon>Insecta</taxon>
        <taxon>Pterygota</taxon>
        <taxon>Neoptera</taxon>
        <taxon>Endopterygota</taxon>
        <taxon>Diptera</taxon>
        <taxon>Nematocera</taxon>
        <taxon>Sciaroidea</taxon>
        <taxon>Sciaridae</taxon>
        <taxon>Pseudolycoriella</taxon>
    </lineage>
</organism>
<dbReference type="GO" id="GO:0003993">
    <property type="term" value="F:acid phosphatase activity"/>
    <property type="evidence" value="ECO:0007669"/>
    <property type="project" value="UniProtKB-EC"/>
</dbReference>
<evidence type="ECO:0000259" key="9">
    <source>
        <dbReference type="Pfam" id="PF00149"/>
    </source>
</evidence>